<dbReference type="GeneID" id="129338800"/>
<dbReference type="PANTHER" id="PTHR46783">
    <property type="entry name" value="CYTOGLOBIN"/>
    <property type="match status" value="1"/>
</dbReference>
<dbReference type="PROSITE" id="PS01033">
    <property type="entry name" value="GLOBIN"/>
    <property type="match status" value="1"/>
</dbReference>
<evidence type="ECO:0000256" key="8">
    <source>
        <dbReference type="ARBA" id="ARBA00044448"/>
    </source>
</evidence>
<evidence type="ECO:0000256" key="7">
    <source>
        <dbReference type="ARBA" id="ARBA00023004"/>
    </source>
</evidence>
<dbReference type="InterPro" id="IPR000971">
    <property type="entry name" value="Globin"/>
</dbReference>
<dbReference type="RefSeq" id="XP_054849263.1">
    <property type="nucleotide sequence ID" value="XM_054993288.1"/>
</dbReference>
<dbReference type="AlphaFoldDB" id="A0AA97K3A1"/>
<dbReference type="GO" id="GO:0004784">
    <property type="term" value="F:superoxide dismutase activity"/>
    <property type="evidence" value="ECO:0007669"/>
    <property type="project" value="UniProtKB-EC"/>
</dbReference>
<dbReference type="InterPro" id="IPR009050">
    <property type="entry name" value="Globin-like_sf"/>
</dbReference>
<reference evidence="18" key="1">
    <citation type="submission" date="2025-08" db="UniProtKB">
        <authorList>
            <consortium name="RefSeq"/>
        </authorList>
    </citation>
    <scope>IDENTIFICATION</scope>
    <source>
        <tissue evidence="18">Blood</tissue>
    </source>
</reference>
<dbReference type="GO" id="GO:0005344">
    <property type="term" value="F:oxygen carrier activity"/>
    <property type="evidence" value="ECO:0007669"/>
    <property type="project" value="UniProtKB-KW"/>
</dbReference>
<dbReference type="SUPFAM" id="SSF46458">
    <property type="entry name" value="Globin-like"/>
    <property type="match status" value="1"/>
</dbReference>
<dbReference type="PANTHER" id="PTHR46783:SF3">
    <property type="entry name" value="GLOBIN FAMILY PROFILE DOMAIN-CONTAINING PROTEIN"/>
    <property type="match status" value="1"/>
</dbReference>
<evidence type="ECO:0000313" key="18">
    <source>
        <dbReference type="RefSeq" id="XP_054849263.1"/>
    </source>
</evidence>
<protein>
    <recommendedName>
        <fullName evidence="2">superoxide dismutase</fullName>
        <ecNumber evidence="2">1.15.1.1</ecNumber>
    </recommendedName>
    <alternativeName>
        <fullName evidence="9">Nitrite reductase CYGB</fullName>
    </alternativeName>
    <alternativeName>
        <fullName evidence="11">Pseudoperoxidase CYGB</fullName>
    </alternativeName>
    <alternativeName>
        <fullName evidence="10">Superoxide dismutase CYGB</fullName>
    </alternativeName>
</protein>
<evidence type="ECO:0000256" key="2">
    <source>
        <dbReference type="ARBA" id="ARBA00012682"/>
    </source>
</evidence>
<dbReference type="Gene3D" id="1.10.490.10">
    <property type="entry name" value="Globins"/>
    <property type="match status" value="1"/>
</dbReference>
<evidence type="ECO:0000256" key="4">
    <source>
        <dbReference type="ARBA" id="ARBA00022617"/>
    </source>
</evidence>
<evidence type="ECO:0000313" key="17">
    <source>
        <dbReference type="Proteomes" id="UP001190640"/>
    </source>
</evidence>
<comment type="catalytic activity">
    <reaction evidence="13">
        <text>Fe(III)-heme b-[protein] + nitric oxide + H2O = Fe(II)-heme b-[protein] + nitrite + 2 H(+)</text>
        <dbReference type="Rhea" id="RHEA:77711"/>
        <dbReference type="Rhea" id="RHEA-COMP:18975"/>
        <dbReference type="Rhea" id="RHEA-COMP:18976"/>
        <dbReference type="ChEBI" id="CHEBI:15377"/>
        <dbReference type="ChEBI" id="CHEBI:15378"/>
        <dbReference type="ChEBI" id="CHEBI:16301"/>
        <dbReference type="ChEBI" id="CHEBI:16480"/>
        <dbReference type="ChEBI" id="CHEBI:55376"/>
        <dbReference type="ChEBI" id="CHEBI:60344"/>
    </reaction>
    <physiologicalReaction direction="right-to-left" evidence="13">
        <dbReference type="Rhea" id="RHEA:77713"/>
    </physiologicalReaction>
</comment>
<dbReference type="EC" id="1.15.1.1" evidence="2"/>
<evidence type="ECO:0000256" key="11">
    <source>
        <dbReference type="ARBA" id="ARBA00044569"/>
    </source>
</evidence>
<keyword evidence="3 15" id="KW-0813">Transport</keyword>
<keyword evidence="7" id="KW-0408">Iron</keyword>
<dbReference type="Proteomes" id="UP001190640">
    <property type="component" value="Chromosome 12"/>
</dbReference>
<dbReference type="GO" id="GO:0019825">
    <property type="term" value="F:oxygen binding"/>
    <property type="evidence" value="ECO:0007669"/>
    <property type="project" value="InterPro"/>
</dbReference>
<sequence>MAASSSRAKAGEPHPNALALTQSDQENLRYLWEKMFEEAEENGRLIIIKFFTDYPESKQYFKTIPTEGELHREPLVAFHGRRVMTAINQVIENINNWKQACKLLDCLVDSHKNTHNVPPVMFQVLMSSKREEGGQGSRLQRRQTHWTAEPEAAEIIPGGGHPCQENGSEEFEVVCC</sequence>
<evidence type="ECO:0000256" key="3">
    <source>
        <dbReference type="ARBA" id="ARBA00022448"/>
    </source>
</evidence>
<evidence type="ECO:0000256" key="10">
    <source>
        <dbReference type="ARBA" id="ARBA00044562"/>
    </source>
</evidence>
<proteinExistence type="inferred from homology"/>
<dbReference type="InterPro" id="IPR012292">
    <property type="entry name" value="Globin/Proto"/>
</dbReference>
<evidence type="ECO:0000256" key="6">
    <source>
        <dbReference type="ARBA" id="ARBA00022723"/>
    </source>
</evidence>
<evidence type="ECO:0000256" key="14">
    <source>
        <dbReference type="ARBA" id="ARBA00049899"/>
    </source>
</evidence>
<keyword evidence="6" id="KW-0479">Metal-binding</keyword>
<keyword evidence="17" id="KW-1185">Reference proteome</keyword>
<comment type="catalytic activity">
    <reaction evidence="14">
        <text>H2O2 + AH2 = A + 2 H2O</text>
        <dbReference type="Rhea" id="RHEA:30275"/>
        <dbReference type="ChEBI" id="CHEBI:13193"/>
        <dbReference type="ChEBI" id="CHEBI:15377"/>
        <dbReference type="ChEBI" id="CHEBI:16240"/>
        <dbReference type="ChEBI" id="CHEBI:17499"/>
    </reaction>
    <physiologicalReaction direction="left-to-right" evidence="14">
        <dbReference type="Rhea" id="RHEA:30276"/>
    </physiologicalReaction>
</comment>
<dbReference type="GO" id="GO:0005506">
    <property type="term" value="F:iron ion binding"/>
    <property type="evidence" value="ECO:0007669"/>
    <property type="project" value="InterPro"/>
</dbReference>
<name>A0AA97K3A1_EUBMA</name>
<comment type="similarity">
    <text evidence="1 15">Belongs to the globin family.</text>
</comment>
<dbReference type="Pfam" id="PF00042">
    <property type="entry name" value="Globin"/>
    <property type="match status" value="1"/>
</dbReference>
<comment type="catalytic activity">
    <reaction evidence="8">
        <text>Fe(II)-heme b-[protein] + nitric oxide + O2 = Fe(III)-heme b-[protein] + nitrate</text>
        <dbReference type="Rhea" id="RHEA:78091"/>
        <dbReference type="Rhea" id="RHEA-COMP:18975"/>
        <dbReference type="Rhea" id="RHEA-COMP:18976"/>
        <dbReference type="ChEBI" id="CHEBI:15379"/>
        <dbReference type="ChEBI" id="CHEBI:16480"/>
        <dbReference type="ChEBI" id="CHEBI:17632"/>
        <dbReference type="ChEBI" id="CHEBI:55376"/>
        <dbReference type="ChEBI" id="CHEBI:60344"/>
    </reaction>
    <physiologicalReaction direction="left-to-right" evidence="8">
        <dbReference type="Rhea" id="RHEA:78092"/>
    </physiologicalReaction>
</comment>
<comment type="catalytic activity">
    <reaction evidence="12">
        <text>2 superoxide + 2 H(+) = H2O2 + O2</text>
        <dbReference type="Rhea" id="RHEA:20696"/>
        <dbReference type="ChEBI" id="CHEBI:15378"/>
        <dbReference type="ChEBI" id="CHEBI:15379"/>
        <dbReference type="ChEBI" id="CHEBI:16240"/>
        <dbReference type="ChEBI" id="CHEBI:18421"/>
        <dbReference type="EC" id="1.15.1.1"/>
    </reaction>
    <physiologicalReaction direction="left-to-right" evidence="12">
        <dbReference type="Rhea" id="RHEA:20697"/>
    </physiologicalReaction>
</comment>
<keyword evidence="5 15" id="KW-0561">Oxygen transport</keyword>
<accession>A0AA97K3A1</accession>
<dbReference type="KEGG" id="emc:129338800"/>
<evidence type="ECO:0000256" key="13">
    <source>
        <dbReference type="ARBA" id="ARBA00048118"/>
    </source>
</evidence>
<feature type="domain" description="Globin" evidence="16">
    <location>
        <begin position="19"/>
        <end position="176"/>
    </location>
</feature>
<evidence type="ECO:0000256" key="12">
    <source>
        <dbReference type="ARBA" id="ARBA00047393"/>
    </source>
</evidence>
<evidence type="ECO:0000256" key="1">
    <source>
        <dbReference type="ARBA" id="ARBA00008705"/>
    </source>
</evidence>
<keyword evidence="4 15" id="KW-0349">Heme</keyword>
<dbReference type="InterPro" id="IPR013314">
    <property type="entry name" value="Globin_lamprey/hagfish"/>
</dbReference>
<evidence type="ECO:0000259" key="16">
    <source>
        <dbReference type="PROSITE" id="PS01033"/>
    </source>
</evidence>
<dbReference type="GO" id="GO:0020037">
    <property type="term" value="F:heme binding"/>
    <property type="evidence" value="ECO:0007669"/>
    <property type="project" value="InterPro"/>
</dbReference>
<evidence type="ECO:0000256" key="5">
    <source>
        <dbReference type="ARBA" id="ARBA00022621"/>
    </source>
</evidence>
<evidence type="ECO:0000256" key="9">
    <source>
        <dbReference type="ARBA" id="ARBA00044551"/>
    </source>
</evidence>
<gene>
    <name evidence="18" type="primary">LOC129338800</name>
</gene>
<evidence type="ECO:0000256" key="15">
    <source>
        <dbReference type="RuleBase" id="RU000356"/>
    </source>
</evidence>
<organism evidence="17 18">
    <name type="scientific">Eublepharis macularius</name>
    <name type="common">Leopard gecko</name>
    <name type="synonym">Cyrtodactylus macularius</name>
    <dbReference type="NCBI Taxonomy" id="481883"/>
    <lineage>
        <taxon>Eukaryota</taxon>
        <taxon>Metazoa</taxon>
        <taxon>Chordata</taxon>
        <taxon>Craniata</taxon>
        <taxon>Vertebrata</taxon>
        <taxon>Euteleostomi</taxon>
        <taxon>Lepidosauria</taxon>
        <taxon>Squamata</taxon>
        <taxon>Bifurcata</taxon>
        <taxon>Gekkota</taxon>
        <taxon>Eublepharidae</taxon>
        <taxon>Eublepharinae</taxon>
        <taxon>Eublepharis</taxon>
    </lineage>
</organism>
<dbReference type="PRINTS" id="PR01906">
    <property type="entry name" value="FISHGLOBIN"/>
</dbReference>